<dbReference type="OrthoDB" id="1099722at2"/>
<dbReference type="RefSeq" id="WP_094689296.1">
    <property type="nucleotide sequence ID" value="NZ_JACBYZ010000001.1"/>
</dbReference>
<keyword evidence="1" id="KW-1133">Transmembrane helix</keyword>
<evidence type="ECO:0000313" key="3">
    <source>
        <dbReference type="EMBL" id="OZG56871.1"/>
    </source>
</evidence>
<feature type="domain" description="SMODS and SLOG-associating 2TM effector" evidence="2">
    <location>
        <begin position="10"/>
        <end position="172"/>
    </location>
</feature>
<dbReference type="NCBIfam" id="NF033632">
    <property type="entry name" value="SLATT_4"/>
    <property type="match status" value="1"/>
</dbReference>
<reference evidence="3 4" key="1">
    <citation type="journal article" date="2017" name="BMC Genomics">
        <title>Comparative genomic and phylogenomic analyses of the Bifidobacteriaceae family.</title>
        <authorList>
            <person name="Lugli G.A."/>
            <person name="Milani C."/>
            <person name="Turroni F."/>
            <person name="Duranti S."/>
            <person name="Mancabelli L."/>
            <person name="Mangifesta M."/>
            <person name="Ferrario C."/>
            <person name="Modesto M."/>
            <person name="Mattarelli P."/>
            <person name="Jiri K."/>
            <person name="van Sinderen D."/>
            <person name="Ventura M."/>
        </authorList>
    </citation>
    <scope>NUCLEOTIDE SEQUENCE [LARGE SCALE GENOMIC DNA]</scope>
    <source>
        <strain evidence="3 4">LMG 21773</strain>
    </source>
</reference>
<accession>A0A261FCJ5</accession>
<evidence type="ECO:0000313" key="4">
    <source>
        <dbReference type="Proteomes" id="UP000228976"/>
    </source>
</evidence>
<proteinExistence type="predicted"/>
<feature type="transmembrane region" description="Helical" evidence="1">
    <location>
        <begin position="38"/>
        <end position="61"/>
    </location>
</feature>
<feature type="transmembrane region" description="Helical" evidence="1">
    <location>
        <begin position="67"/>
        <end position="86"/>
    </location>
</feature>
<evidence type="ECO:0000256" key="1">
    <source>
        <dbReference type="SAM" id="Phobius"/>
    </source>
</evidence>
<keyword evidence="1" id="KW-0472">Membrane</keyword>
<dbReference type="InterPro" id="IPR040811">
    <property type="entry name" value="SLATT_4"/>
</dbReference>
<dbReference type="Pfam" id="PF18186">
    <property type="entry name" value="SLATT_4"/>
    <property type="match status" value="1"/>
</dbReference>
<dbReference type="AlphaFoldDB" id="A0A261FCJ5"/>
<comment type="caution">
    <text evidence="3">The sequence shown here is derived from an EMBL/GenBank/DDBJ whole genome shotgun (WGS) entry which is preliminary data.</text>
</comment>
<protein>
    <recommendedName>
        <fullName evidence="2">SMODS and SLOG-associating 2TM effector domain-containing protein</fullName>
    </recommendedName>
</protein>
<name>A0A261FCJ5_9BIFI</name>
<keyword evidence="1" id="KW-0812">Transmembrane</keyword>
<dbReference type="Proteomes" id="UP000228976">
    <property type="component" value="Unassembled WGS sequence"/>
</dbReference>
<gene>
    <name evidence="3" type="ORF">AEAE_0180</name>
</gene>
<evidence type="ECO:0000259" key="2">
    <source>
        <dbReference type="Pfam" id="PF18186"/>
    </source>
</evidence>
<organism evidence="3 4">
    <name type="scientific">Aeriscardovia aeriphila</name>
    <dbReference type="NCBI Taxonomy" id="218139"/>
    <lineage>
        <taxon>Bacteria</taxon>
        <taxon>Bacillati</taxon>
        <taxon>Actinomycetota</taxon>
        <taxon>Actinomycetes</taxon>
        <taxon>Bifidobacteriales</taxon>
        <taxon>Bifidobacteriaceae</taxon>
        <taxon>Aeriscardovia</taxon>
    </lineage>
</organism>
<dbReference type="EMBL" id="MWWU01000001">
    <property type="protein sequence ID" value="OZG56871.1"/>
    <property type="molecule type" value="Genomic_DNA"/>
</dbReference>
<sequence length="189" mass="21535">MCEHQYRDDLMGQIRESYGKLVYTYTTHHKMADRLARINNSIGVTLIFLTSISTVGLLSTVITNQRILAAIGGTTAALSLGLNIYMRGKNYMADIEANRKTADALWRIREDYLSLLTDFPVLSDEEIRVQRESLQKRTASIYDAAPITNNRAYRQAQKAIKQEGYQSFTTEEIDAMLPARLHQAKKRDQ</sequence>
<keyword evidence="4" id="KW-1185">Reference proteome</keyword>